<feature type="binding site" evidence="10">
    <location>
        <position position="286"/>
    </location>
    <ligand>
        <name>ATP</name>
        <dbReference type="ChEBI" id="CHEBI:30616"/>
        <note>ligand shared between two neighboring subunits</note>
    </ligand>
</feature>
<comment type="subunit">
    <text evidence="10">Homotetramer; dimer of dimers.</text>
</comment>
<evidence type="ECO:0000256" key="11">
    <source>
        <dbReference type="RuleBase" id="RU000542"/>
    </source>
</evidence>
<evidence type="ECO:0000256" key="2">
    <source>
        <dbReference type="ARBA" id="ARBA00009685"/>
    </source>
</evidence>
<dbReference type="OrthoDB" id="9801686at2"/>
<name>A0A518BVI9_9BACT</name>
<evidence type="ECO:0000256" key="3">
    <source>
        <dbReference type="ARBA" id="ARBA00022563"/>
    </source>
</evidence>
<dbReference type="InterPro" id="IPR002133">
    <property type="entry name" value="S-AdoMet_synthetase"/>
</dbReference>
<dbReference type="RefSeq" id="WP_145445129.1">
    <property type="nucleotide sequence ID" value="NZ_CP036280.1"/>
</dbReference>
<dbReference type="SUPFAM" id="SSF55973">
    <property type="entry name" value="S-adenosylmethionine synthetase"/>
    <property type="match status" value="3"/>
</dbReference>
<sequence>MPKRGHTLFTSESVSMGHPDKVSDQISDAVLDLLIGLDPAARVACETMCTTGLVVIGGEITVHTPKAVAALNDVEDACRDTLKKIGYTGDIGMRFDADGCGVVRTFHGQSADISRGVDDKTTKGKQKEPGAGDQGLMFGFACRETASLMPLPIDLSHRLVERHAMIRNANKIKGLRPDAKSQVTVEYDENGRPACIDTVVLSTQHTADWNGAKKQAKLKQEIIKHVINPVMPKKLYDPKRVTIHVNPTGQFEVGGPHGDVGLTGRKIIVDTYGGRGRHGGGAFSGKDPSKVDRSAAYMARYVAKNVVAARLAEQCEVQLSYAIGVAEPTSVNVETFGTSKIDEHELAEAIVDIFPLTPRGIIEHLKLRSPIYTLTAAHGHFGRKPGKVSVNGKQYETFTWEKTDLADALAKALR</sequence>
<dbReference type="UniPathway" id="UPA00315">
    <property type="reaction ID" value="UER00080"/>
</dbReference>
<dbReference type="InterPro" id="IPR022631">
    <property type="entry name" value="ADOMET_SYNTHASE_CS"/>
</dbReference>
<keyword evidence="5 10" id="KW-0479">Metal-binding</keyword>
<feature type="domain" description="S-adenosylmethionine synthetase central" evidence="14">
    <location>
        <begin position="130"/>
        <end position="251"/>
    </location>
</feature>
<dbReference type="HAMAP" id="MF_00086">
    <property type="entry name" value="S_AdoMet_synth1"/>
    <property type="match status" value="1"/>
</dbReference>
<dbReference type="InterPro" id="IPR022630">
    <property type="entry name" value="S-AdoMet_synt_C"/>
</dbReference>
<comment type="caution">
    <text evidence="10">Lacks conserved residue(s) required for the propagation of feature annotation.</text>
</comment>
<dbReference type="EC" id="2.5.1.6" evidence="10"/>
<keyword evidence="3 10" id="KW-0554">One-carbon metabolism</keyword>
<evidence type="ECO:0000259" key="14">
    <source>
        <dbReference type="Pfam" id="PF02772"/>
    </source>
</evidence>
<feature type="binding site" description="in other chain" evidence="10">
    <location>
        <position position="59"/>
    </location>
    <ligand>
        <name>L-methionine</name>
        <dbReference type="ChEBI" id="CHEBI:57844"/>
        <note>ligand shared between two neighboring subunits</note>
    </ligand>
</feature>
<dbReference type="GO" id="GO:0006556">
    <property type="term" value="P:S-adenosylmethionine biosynthetic process"/>
    <property type="evidence" value="ECO:0007669"/>
    <property type="project" value="UniProtKB-UniRule"/>
</dbReference>
<dbReference type="GO" id="GO:0000287">
    <property type="term" value="F:magnesium ion binding"/>
    <property type="evidence" value="ECO:0007669"/>
    <property type="project" value="UniProtKB-UniRule"/>
</dbReference>
<dbReference type="AlphaFoldDB" id="A0A518BVI9"/>
<comment type="similarity">
    <text evidence="2 10 12">Belongs to the AdoMet synthase family.</text>
</comment>
<keyword evidence="9 10" id="KW-0630">Potassium</keyword>
<gene>
    <name evidence="10 16" type="primary">metK</name>
    <name evidence="16" type="ORF">Pan265_08320</name>
</gene>
<feature type="binding site" description="in other chain" evidence="10">
    <location>
        <position position="18"/>
    </location>
    <ligand>
        <name>ATP</name>
        <dbReference type="ChEBI" id="CHEBI:30616"/>
        <note>ligand shared between two neighboring subunits</note>
    </ligand>
</feature>
<keyword evidence="6 10" id="KW-0547">Nucleotide-binding</keyword>
<dbReference type="GO" id="GO:0005524">
    <property type="term" value="F:ATP binding"/>
    <property type="evidence" value="ECO:0007669"/>
    <property type="project" value="UniProtKB-UniRule"/>
</dbReference>
<comment type="function">
    <text evidence="10">Catalyzes the formation of S-adenosylmethionine (AdoMet) from methionine and ATP. The overall synthetic reaction is composed of two sequential steps, AdoMet formation and the subsequent tripolyphosphate hydrolysis which occurs prior to release of AdoMet from the enzyme.</text>
</comment>
<comment type="cofactor">
    <cofactor evidence="10">
        <name>Mg(2+)</name>
        <dbReference type="ChEBI" id="CHEBI:18420"/>
    </cofactor>
    <text evidence="10">Binds 2 divalent ions per subunit.</text>
</comment>
<evidence type="ECO:0000256" key="5">
    <source>
        <dbReference type="ARBA" id="ARBA00022723"/>
    </source>
</evidence>
<comment type="catalytic activity">
    <reaction evidence="10">
        <text>L-methionine + ATP + H2O = S-adenosyl-L-methionine + phosphate + diphosphate</text>
        <dbReference type="Rhea" id="RHEA:21080"/>
        <dbReference type="ChEBI" id="CHEBI:15377"/>
        <dbReference type="ChEBI" id="CHEBI:30616"/>
        <dbReference type="ChEBI" id="CHEBI:33019"/>
        <dbReference type="ChEBI" id="CHEBI:43474"/>
        <dbReference type="ChEBI" id="CHEBI:57844"/>
        <dbReference type="ChEBI" id="CHEBI:59789"/>
        <dbReference type="EC" id="2.5.1.6"/>
    </reaction>
</comment>
<dbReference type="Pfam" id="PF00438">
    <property type="entry name" value="S-AdoMet_synt_N"/>
    <property type="match status" value="1"/>
</dbReference>
<evidence type="ECO:0000256" key="10">
    <source>
        <dbReference type="HAMAP-Rule" id="MF_00086"/>
    </source>
</evidence>
<feature type="binding site" description="in other chain" evidence="10">
    <location>
        <begin position="265"/>
        <end position="266"/>
    </location>
    <ligand>
        <name>ATP</name>
        <dbReference type="ChEBI" id="CHEBI:30616"/>
        <note>ligand shared between two neighboring subunits</note>
    </ligand>
</feature>
<dbReference type="Gene3D" id="3.30.300.10">
    <property type="match status" value="3"/>
</dbReference>
<evidence type="ECO:0000256" key="1">
    <source>
        <dbReference type="ARBA" id="ARBA00005224"/>
    </source>
</evidence>
<dbReference type="InterPro" id="IPR022629">
    <property type="entry name" value="S-AdoMet_synt_central"/>
</dbReference>
<comment type="subcellular location">
    <subcellularLocation>
        <location evidence="10 11">Cytoplasm</location>
    </subcellularLocation>
</comment>
<keyword evidence="17" id="KW-1185">Reference proteome</keyword>
<feature type="binding site" evidence="10">
    <location>
        <position position="259"/>
    </location>
    <ligand>
        <name>ATP</name>
        <dbReference type="ChEBI" id="CHEBI:30616"/>
        <note>ligand shared between two neighboring subunits</note>
    </ligand>
</feature>
<feature type="binding site" description="in other chain" evidence="10">
    <location>
        <position position="290"/>
    </location>
    <ligand>
        <name>L-methionine</name>
        <dbReference type="ChEBI" id="CHEBI:57844"/>
        <note>ligand shared between two neighboring subunits</note>
    </ligand>
</feature>
<dbReference type="Proteomes" id="UP000320386">
    <property type="component" value="Chromosome"/>
</dbReference>
<dbReference type="NCBIfam" id="TIGR01034">
    <property type="entry name" value="metK"/>
    <property type="match status" value="1"/>
</dbReference>
<protein>
    <recommendedName>
        <fullName evidence="10">S-adenosylmethionine synthase</fullName>
        <shortName evidence="10">AdoMet synthase</shortName>
        <ecNumber evidence="10">2.5.1.6</ecNumber>
    </recommendedName>
    <alternativeName>
        <fullName evidence="10">MAT</fullName>
    </alternativeName>
    <alternativeName>
        <fullName evidence="10">Methionine adenosyltransferase</fullName>
    </alternativeName>
</protein>
<dbReference type="KEGG" id="mcad:Pan265_08320"/>
<evidence type="ECO:0000259" key="13">
    <source>
        <dbReference type="Pfam" id="PF00438"/>
    </source>
</evidence>
<feature type="binding site" description="in other chain" evidence="10">
    <location>
        <position position="109"/>
    </location>
    <ligand>
        <name>L-methionine</name>
        <dbReference type="ChEBI" id="CHEBI:57844"/>
        <note>ligand shared between two neighboring subunits</note>
    </ligand>
</feature>
<keyword evidence="7 10" id="KW-0067">ATP-binding</keyword>
<dbReference type="PANTHER" id="PTHR11964">
    <property type="entry name" value="S-ADENOSYLMETHIONINE SYNTHETASE"/>
    <property type="match status" value="1"/>
</dbReference>
<evidence type="ECO:0000256" key="9">
    <source>
        <dbReference type="ARBA" id="ARBA00022958"/>
    </source>
</evidence>
<keyword evidence="8 10" id="KW-0460">Magnesium</keyword>
<evidence type="ECO:0000256" key="6">
    <source>
        <dbReference type="ARBA" id="ARBA00022741"/>
    </source>
</evidence>
<feature type="binding site" evidence="10">
    <location>
        <position position="46"/>
    </location>
    <ligand>
        <name>K(+)</name>
        <dbReference type="ChEBI" id="CHEBI:29103"/>
    </ligand>
</feature>
<evidence type="ECO:0000256" key="12">
    <source>
        <dbReference type="RuleBase" id="RU004462"/>
    </source>
</evidence>
<evidence type="ECO:0000256" key="7">
    <source>
        <dbReference type="ARBA" id="ARBA00022840"/>
    </source>
</evidence>
<dbReference type="PIRSF" id="PIRSF000497">
    <property type="entry name" value="MAT"/>
    <property type="match status" value="1"/>
</dbReference>
<reference evidence="16 17" key="1">
    <citation type="submission" date="2019-02" db="EMBL/GenBank/DDBJ databases">
        <title>Deep-cultivation of Planctomycetes and their phenomic and genomic characterization uncovers novel biology.</title>
        <authorList>
            <person name="Wiegand S."/>
            <person name="Jogler M."/>
            <person name="Boedeker C."/>
            <person name="Pinto D."/>
            <person name="Vollmers J."/>
            <person name="Rivas-Marin E."/>
            <person name="Kohn T."/>
            <person name="Peeters S.H."/>
            <person name="Heuer A."/>
            <person name="Rast P."/>
            <person name="Oberbeckmann S."/>
            <person name="Bunk B."/>
            <person name="Jeske O."/>
            <person name="Meyerdierks A."/>
            <person name="Storesund J.E."/>
            <person name="Kallscheuer N."/>
            <person name="Luecker S."/>
            <person name="Lage O.M."/>
            <person name="Pohl T."/>
            <person name="Merkel B.J."/>
            <person name="Hornburger P."/>
            <person name="Mueller R.-W."/>
            <person name="Bruemmer F."/>
            <person name="Labrenz M."/>
            <person name="Spormann A.M."/>
            <person name="Op den Camp H."/>
            <person name="Overmann J."/>
            <person name="Amann R."/>
            <person name="Jetten M.S.M."/>
            <person name="Mascher T."/>
            <person name="Medema M.H."/>
            <person name="Devos D.P."/>
            <person name="Kaster A.-K."/>
            <person name="Ovreas L."/>
            <person name="Rohde M."/>
            <person name="Galperin M.Y."/>
            <person name="Jogler C."/>
        </authorList>
    </citation>
    <scope>NUCLEOTIDE SEQUENCE [LARGE SCALE GENOMIC DNA]</scope>
    <source>
        <strain evidence="16 17">Pan265</strain>
    </source>
</reference>
<dbReference type="PROSITE" id="PS00376">
    <property type="entry name" value="ADOMET_SYNTHASE_1"/>
    <property type="match status" value="1"/>
</dbReference>
<feature type="binding site" evidence="10">
    <location>
        <position position="259"/>
    </location>
    <ligand>
        <name>L-methionine</name>
        <dbReference type="ChEBI" id="CHEBI:57844"/>
        <note>ligand shared between two neighboring subunits</note>
    </ligand>
</feature>
<dbReference type="InterPro" id="IPR022628">
    <property type="entry name" value="S-AdoMet_synt_N"/>
</dbReference>
<dbReference type="InterPro" id="IPR022636">
    <property type="entry name" value="S-AdoMet_synthetase_sfam"/>
</dbReference>
<feature type="binding site" evidence="10">
    <location>
        <position position="20"/>
    </location>
    <ligand>
        <name>Mg(2+)</name>
        <dbReference type="ChEBI" id="CHEBI:18420"/>
    </ligand>
</feature>
<dbReference type="Pfam" id="PF02772">
    <property type="entry name" value="S-AdoMet_synt_M"/>
    <property type="match status" value="1"/>
</dbReference>
<dbReference type="PROSITE" id="PS00377">
    <property type="entry name" value="ADOMET_SYNTHASE_2"/>
    <property type="match status" value="1"/>
</dbReference>
<dbReference type="Pfam" id="PF02773">
    <property type="entry name" value="S-AdoMet_synt_C"/>
    <property type="match status" value="1"/>
</dbReference>
<evidence type="ECO:0000256" key="8">
    <source>
        <dbReference type="ARBA" id="ARBA00022842"/>
    </source>
</evidence>
<feature type="binding site" evidence="10">
    <location>
        <position position="282"/>
    </location>
    <ligand>
        <name>ATP</name>
        <dbReference type="ChEBI" id="CHEBI:30616"/>
        <note>ligand shared between two neighboring subunits</note>
    </ligand>
</feature>
<dbReference type="GO" id="GO:0005737">
    <property type="term" value="C:cytoplasm"/>
    <property type="evidence" value="ECO:0007669"/>
    <property type="project" value="UniProtKB-SubCell"/>
</dbReference>
<dbReference type="GO" id="GO:0004478">
    <property type="term" value="F:methionine adenosyltransferase activity"/>
    <property type="evidence" value="ECO:0007669"/>
    <property type="project" value="UniProtKB-UniRule"/>
</dbReference>
<dbReference type="GO" id="GO:0006730">
    <property type="term" value="P:one-carbon metabolic process"/>
    <property type="evidence" value="ECO:0007669"/>
    <property type="project" value="UniProtKB-KW"/>
</dbReference>
<evidence type="ECO:0000313" key="17">
    <source>
        <dbReference type="Proteomes" id="UP000320386"/>
    </source>
</evidence>
<dbReference type="EMBL" id="CP036280">
    <property type="protein sequence ID" value="QDU70988.1"/>
    <property type="molecule type" value="Genomic_DNA"/>
</dbReference>
<feature type="region of interest" description="Flexible loop" evidence="10">
    <location>
        <begin position="109"/>
        <end position="119"/>
    </location>
</feature>
<feature type="binding site" description="in other chain" evidence="10">
    <location>
        <begin position="178"/>
        <end position="180"/>
    </location>
    <ligand>
        <name>ATP</name>
        <dbReference type="ChEBI" id="CHEBI:30616"/>
        <note>ligand shared between two neighboring subunits</note>
    </ligand>
</feature>
<organism evidence="16 17">
    <name type="scientific">Mucisphaera calidilacus</name>
    <dbReference type="NCBI Taxonomy" id="2527982"/>
    <lineage>
        <taxon>Bacteria</taxon>
        <taxon>Pseudomonadati</taxon>
        <taxon>Planctomycetota</taxon>
        <taxon>Phycisphaerae</taxon>
        <taxon>Phycisphaerales</taxon>
        <taxon>Phycisphaeraceae</taxon>
        <taxon>Mucisphaera</taxon>
    </lineage>
</organism>
<feature type="domain" description="S-adenosylmethionine synthetase N-terminal" evidence="13">
    <location>
        <begin position="7"/>
        <end position="111"/>
    </location>
</feature>
<keyword evidence="10" id="KW-0963">Cytoplasm</keyword>
<proteinExistence type="inferred from homology"/>
<dbReference type="FunFam" id="3.30.300.10:FF:000003">
    <property type="entry name" value="S-adenosylmethionine synthase"/>
    <property type="match status" value="1"/>
</dbReference>
<feature type="domain" description="S-adenosylmethionine synthetase C-terminal" evidence="15">
    <location>
        <begin position="253"/>
        <end position="384"/>
    </location>
</feature>
<evidence type="ECO:0000256" key="4">
    <source>
        <dbReference type="ARBA" id="ARBA00022679"/>
    </source>
</evidence>
<accession>A0A518BVI9</accession>
<keyword evidence="4 10" id="KW-0808">Transferase</keyword>
<evidence type="ECO:0000259" key="15">
    <source>
        <dbReference type="Pfam" id="PF02773"/>
    </source>
</evidence>
<comment type="cofactor">
    <cofactor evidence="10">
        <name>K(+)</name>
        <dbReference type="ChEBI" id="CHEBI:29103"/>
    </cofactor>
    <text evidence="10">Binds 1 potassium ion per subunit.</text>
</comment>
<evidence type="ECO:0000313" key="16">
    <source>
        <dbReference type="EMBL" id="QDU70988.1"/>
    </source>
</evidence>
<comment type="pathway">
    <text evidence="1 10">Amino-acid biosynthesis; S-adenosyl-L-methionine biosynthesis; S-adenosyl-L-methionine from L-methionine: step 1/1.</text>
</comment>
<dbReference type="CDD" id="cd18079">
    <property type="entry name" value="S-AdoMet_synt"/>
    <property type="match status" value="1"/>
</dbReference>